<evidence type="ECO:0000313" key="2">
    <source>
        <dbReference type="Proteomes" id="UP000053647"/>
    </source>
</evidence>
<accession>A0A0C9TE42</accession>
<dbReference type="AlphaFoldDB" id="A0A0C9TE42"/>
<dbReference type="HOGENOM" id="CLU_049937_0_0_1"/>
<dbReference type="InterPro" id="IPR032675">
    <property type="entry name" value="LRR_dom_sf"/>
</dbReference>
<keyword evidence="2" id="KW-1185">Reference proteome</keyword>
<evidence type="ECO:0000313" key="1">
    <source>
        <dbReference type="EMBL" id="KIJ13870.1"/>
    </source>
</evidence>
<sequence length="442" mass="50514">MFNKQPTDPLNVLPPELVEYIHHLSLLDGIHPRTQHSNWQLPVLLCLVSRSWRDFVYGCPRLWAHVTFNTSQGAVLTLHALQKRLERSQGVPLTLDITIEERPNRDALRVLFAESSRFHYLTLSVRSLSWCNDIPMHALTQLSELTVHTLERRPTCMDTLSAIFSSAPYLRRVNWYCSFDPGPIEVNGHQLHSLYLSGLCLPATRVLEILAACPNLRDAYITLMGEQEDVTMAERVLLADLRFLSLAGNKELKCPLGSIQAPLLSHLDMTRWWSNSREYDLEAVESFLSYSPNLEEIALGGFLNTENDLISIITNNENLVRLTLARQGWQTSLITPRTFQLLIRQEHGRYALPHLEKLVLQGRLDVPDDDVIRMIESRMSPPDNIEHSSHSRRARPLKSICLDQCKPMAAKSISRLRTLCRESGLKAEGSFVDRKHTRSTRF</sequence>
<organism evidence="1 2">
    <name type="scientific">Paxillus involutus ATCC 200175</name>
    <dbReference type="NCBI Taxonomy" id="664439"/>
    <lineage>
        <taxon>Eukaryota</taxon>
        <taxon>Fungi</taxon>
        <taxon>Dikarya</taxon>
        <taxon>Basidiomycota</taxon>
        <taxon>Agaricomycotina</taxon>
        <taxon>Agaricomycetes</taxon>
        <taxon>Agaricomycetidae</taxon>
        <taxon>Boletales</taxon>
        <taxon>Paxilineae</taxon>
        <taxon>Paxillaceae</taxon>
        <taxon>Paxillus</taxon>
    </lineage>
</organism>
<dbReference type="Proteomes" id="UP000053647">
    <property type="component" value="Unassembled WGS sequence"/>
</dbReference>
<dbReference type="EMBL" id="KN819347">
    <property type="protein sequence ID" value="KIJ13870.1"/>
    <property type="molecule type" value="Genomic_DNA"/>
</dbReference>
<protein>
    <recommendedName>
        <fullName evidence="3">F-box domain-containing protein</fullName>
    </recommendedName>
</protein>
<dbReference type="OrthoDB" id="3217549at2759"/>
<reference evidence="2" key="2">
    <citation type="submission" date="2015-01" db="EMBL/GenBank/DDBJ databases">
        <title>Evolutionary Origins and Diversification of the Mycorrhizal Mutualists.</title>
        <authorList>
            <consortium name="DOE Joint Genome Institute"/>
            <consortium name="Mycorrhizal Genomics Consortium"/>
            <person name="Kohler A."/>
            <person name="Kuo A."/>
            <person name="Nagy L.G."/>
            <person name="Floudas D."/>
            <person name="Copeland A."/>
            <person name="Barry K.W."/>
            <person name="Cichocki N."/>
            <person name="Veneault-Fourrey C."/>
            <person name="LaButti K."/>
            <person name="Lindquist E.A."/>
            <person name="Lipzen A."/>
            <person name="Lundell T."/>
            <person name="Morin E."/>
            <person name="Murat C."/>
            <person name="Riley R."/>
            <person name="Ohm R."/>
            <person name="Sun H."/>
            <person name="Tunlid A."/>
            <person name="Henrissat B."/>
            <person name="Grigoriev I.V."/>
            <person name="Hibbett D.S."/>
            <person name="Martin F."/>
        </authorList>
    </citation>
    <scope>NUCLEOTIDE SEQUENCE [LARGE SCALE GENOMIC DNA]</scope>
    <source>
        <strain evidence="2">ATCC 200175</strain>
    </source>
</reference>
<gene>
    <name evidence="1" type="ORF">PAXINDRAFT_13196</name>
</gene>
<reference evidence="1 2" key="1">
    <citation type="submission" date="2014-06" db="EMBL/GenBank/DDBJ databases">
        <authorList>
            <consortium name="DOE Joint Genome Institute"/>
            <person name="Kuo A."/>
            <person name="Kohler A."/>
            <person name="Nagy L.G."/>
            <person name="Floudas D."/>
            <person name="Copeland A."/>
            <person name="Barry K.W."/>
            <person name="Cichocki N."/>
            <person name="Veneault-Fourrey C."/>
            <person name="LaButti K."/>
            <person name="Lindquist E.A."/>
            <person name="Lipzen A."/>
            <person name="Lundell T."/>
            <person name="Morin E."/>
            <person name="Murat C."/>
            <person name="Sun H."/>
            <person name="Tunlid A."/>
            <person name="Henrissat B."/>
            <person name="Grigoriev I.V."/>
            <person name="Hibbett D.S."/>
            <person name="Martin F."/>
            <person name="Nordberg H.P."/>
            <person name="Cantor M.N."/>
            <person name="Hua S.X."/>
        </authorList>
    </citation>
    <scope>NUCLEOTIDE SEQUENCE [LARGE SCALE GENOMIC DNA]</scope>
    <source>
        <strain evidence="1 2">ATCC 200175</strain>
    </source>
</reference>
<evidence type="ECO:0008006" key="3">
    <source>
        <dbReference type="Google" id="ProtNLM"/>
    </source>
</evidence>
<name>A0A0C9TE42_PAXIN</name>
<dbReference type="SUPFAM" id="SSF52047">
    <property type="entry name" value="RNI-like"/>
    <property type="match status" value="1"/>
</dbReference>
<proteinExistence type="predicted"/>
<dbReference type="Gene3D" id="3.80.10.10">
    <property type="entry name" value="Ribonuclease Inhibitor"/>
    <property type="match status" value="1"/>
</dbReference>